<dbReference type="InterPro" id="IPR049449">
    <property type="entry name" value="TesB_ACOT8-like_N"/>
</dbReference>
<dbReference type="InterPro" id="IPR042171">
    <property type="entry name" value="Acyl-CoA_hotdog"/>
</dbReference>
<dbReference type="Proteomes" id="UP000011668">
    <property type="component" value="Unassembled WGS sequence"/>
</dbReference>
<name>L8X128_THACA</name>
<dbReference type="Pfam" id="PF13622">
    <property type="entry name" value="4HBT_3"/>
    <property type="match status" value="1"/>
</dbReference>
<dbReference type="Pfam" id="PF20789">
    <property type="entry name" value="4HBT_3C"/>
    <property type="match status" value="1"/>
</dbReference>
<dbReference type="InterPro" id="IPR052389">
    <property type="entry name" value="Sec_Metab_Biosynth-Assoc"/>
</dbReference>
<dbReference type="OMA" id="LAVSTQM"/>
<proteinExistence type="predicted"/>
<dbReference type="EMBL" id="AFRT01000867">
    <property type="protein sequence ID" value="ELU42304.1"/>
    <property type="molecule type" value="Genomic_DNA"/>
</dbReference>
<dbReference type="Gene3D" id="2.40.160.210">
    <property type="entry name" value="Acyl-CoA thioesterase, double hotdog domain"/>
    <property type="match status" value="1"/>
</dbReference>
<dbReference type="PANTHER" id="PTHR38110:SF1">
    <property type="entry name" value="THIOESTERASE DOMAIN-CONTAINING PROTEIN"/>
    <property type="match status" value="1"/>
</dbReference>
<dbReference type="PANTHER" id="PTHR38110">
    <property type="entry name" value="CHROMOSOME 23, WHOLE GENOME SHOTGUN SEQUENCE"/>
    <property type="match status" value="1"/>
</dbReference>
<sequence>MAPLAQALSPQLVESSTSGLPKHVYRGTVDPGWVVGSVPHGGYVLGLLIMASMKSQQQTKHKDPIHVTAHFMQPTAREEYTIQVQVIRTGSRFSNLTANLIQNGETKVLTHIIFGTLIEFDEPEPAVSISEYEHIPPTHPLFRPIPFSTHPRNSAPSKMHFKYGKFRNEVRSAHDSTIMAKNHVKLDAEPGTHDGGLESGAWWELAGENEELHLSMIPFFADIFGNTPSILSQVHGKKIPGLNSGFARWYPTMVMTIEFKRKLPRRGMPGYSSRTLGVYSKGSFLEHGRHDMYGEIWSAPSCIGQSDGRDPTDGSWKKDMRCVAITGQMALSVSIAINESKGDKASKAKL</sequence>
<dbReference type="InterPro" id="IPR049450">
    <property type="entry name" value="ACOT8-like_C"/>
</dbReference>
<dbReference type="InterPro" id="IPR029069">
    <property type="entry name" value="HotDog_dom_sf"/>
</dbReference>
<dbReference type="STRING" id="983506.L8X128"/>
<protein>
    <recommendedName>
        <fullName evidence="5">Thioesterase-like superfamily-domain-containing protein</fullName>
    </recommendedName>
</protein>
<dbReference type="OrthoDB" id="2532955at2759"/>
<dbReference type="SUPFAM" id="SSF54637">
    <property type="entry name" value="Thioesterase/thiol ester dehydrase-isomerase"/>
    <property type="match status" value="1"/>
</dbReference>
<gene>
    <name evidence="3" type="ORF">AG1IA_03671</name>
</gene>
<organism evidence="3 4">
    <name type="scientific">Thanatephorus cucumeris (strain AG1-IA)</name>
    <name type="common">Rice sheath blight fungus</name>
    <name type="synonym">Rhizoctonia solani</name>
    <dbReference type="NCBI Taxonomy" id="983506"/>
    <lineage>
        <taxon>Eukaryota</taxon>
        <taxon>Fungi</taxon>
        <taxon>Dikarya</taxon>
        <taxon>Basidiomycota</taxon>
        <taxon>Agaricomycotina</taxon>
        <taxon>Agaricomycetes</taxon>
        <taxon>Cantharellales</taxon>
        <taxon>Ceratobasidiaceae</taxon>
        <taxon>Rhizoctonia</taxon>
        <taxon>Rhizoctonia solani AG-1</taxon>
    </lineage>
</organism>
<accession>L8X128</accession>
<evidence type="ECO:0000313" key="3">
    <source>
        <dbReference type="EMBL" id="ELU42304.1"/>
    </source>
</evidence>
<keyword evidence="4" id="KW-1185">Reference proteome</keyword>
<feature type="domain" description="Acyl-CoA thioesterase-like N-terminal HotDog" evidence="1">
    <location>
        <begin position="30"/>
        <end position="114"/>
    </location>
</feature>
<evidence type="ECO:0000259" key="1">
    <source>
        <dbReference type="Pfam" id="PF13622"/>
    </source>
</evidence>
<dbReference type="HOGENOM" id="CLU_071618_0_0_1"/>
<dbReference type="AlphaFoldDB" id="L8X128"/>
<comment type="caution">
    <text evidence="3">The sequence shown here is derived from an EMBL/GenBank/DDBJ whole genome shotgun (WGS) entry which is preliminary data.</text>
</comment>
<evidence type="ECO:0008006" key="5">
    <source>
        <dbReference type="Google" id="ProtNLM"/>
    </source>
</evidence>
<evidence type="ECO:0000259" key="2">
    <source>
        <dbReference type="Pfam" id="PF20789"/>
    </source>
</evidence>
<evidence type="ECO:0000313" key="4">
    <source>
        <dbReference type="Proteomes" id="UP000011668"/>
    </source>
</evidence>
<feature type="domain" description="Acyl-CoA thioesterase-like C-terminal" evidence="2">
    <location>
        <begin position="190"/>
        <end position="299"/>
    </location>
</feature>
<reference evidence="3 4" key="1">
    <citation type="journal article" date="2013" name="Nat. Commun.">
        <title>The evolution and pathogenic mechanisms of the rice sheath blight pathogen.</title>
        <authorList>
            <person name="Zheng A."/>
            <person name="Lin R."/>
            <person name="Xu L."/>
            <person name="Qin P."/>
            <person name="Tang C."/>
            <person name="Ai P."/>
            <person name="Zhang D."/>
            <person name="Liu Y."/>
            <person name="Sun Z."/>
            <person name="Feng H."/>
            <person name="Wang Y."/>
            <person name="Chen Y."/>
            <person name="Liang X."/>
            <person name="Fu R."/>
            <person name="Li Q."/>
            <person name="Zhang J."/>
            <person name="Yu X."/>
            <person name="Xie Z."/>
            <person name="Ding L."/>
            <person name="Guan P."/>
            <person name="Tang J."/>
            <person name="Liang Y."/>
            <person name="Wang S."/>
            <person name="Deng Q."/>
            <person name="Li S."/>
            <person name="Zhu J."/>
            <person name="Wang L."/>
            <person name="Liu H."/>
            <person name="Li P."/>
        </authorList>
    </citation>
    <scope>NUCLEOTIDE SEQUENCE [LARGE SCALE GENOMIC DNA]</scope>
    <source>
        <strain evidence="4">AG-1 IA</strain>
    </source>
</reference>